<dbReference type="PANTHER" id="PTHR20930">
    <property type="entry name" value="OVARIAN CARCINOMA ANTIGEN CA125-RELATED"/>
    <property type="match status" value="1"/>
</dbReference>
<feature type="compositionally biased region" description="Low complexity" evidence="5">
    <location>
        <begin position="1068"/>
        <end position="1077"/>
    </location>
</feature>
<dbReference type="CDD" id="cd14947">
    <property type="entry name" value="NBR1_like"/>
    <property type="match status" value="1"/>
</dbReference>
<dbReference type="HOGENOM" id="CLU_005087_0_0_1"/>
<dbReference type="Pfam" id="PF00569">
    <property type="entry name" value="ZZ"/>
    <property type="match status" value="3"/>
</dbReference>
<reference evidence="8" key="2">
    <citation type="submission" date="2015-01" db="EMBL/GenBank/DDBJ databases">
        <title>Evolutionary Origins and Diversification of the Mycorrhizal Mutualists.</title>
        <authorList>
            <consortium name="DOE Joint Genome Institute"/>
            <consortium name="Mycorrhizal Genomics Consortium"/>
            <person name="Kohler A."/>
            <person name="Kuo A."/>
            <person name="Nagy L.G."/>
            <person name="Floudas D."/>
            <person name="Copeland A."/>
            <person name="Barry K.W."/>
            <person name="Cichocki N."/>
            <person name="Veneault-Fourrey C."/>
            <person name="LaButti K."/>
            <person name="Lindquist E.A."/>
            <person name="Lipzen A."/>
            <person name="Lundell T."/>
            <person name="Morin E."/>
            <person name="Murat C."/>
            <person name="Riley R."/>
            <person name="Ohm R."/>
            <person name="Sun H."/>
            <person name="Tunlid A."/>
            <person name="Henrissat B."/>
            <person name="Grigoriev I.V."/>
            <person name="Hibbett D.S."/>
            <person name="Martin F."/>
        </authorList>
    </citation>
    <scope>NUCLEOTIDE SEQUENCE [LARGE SCALE GENOMIC DNA]</scope>
    <source>
        <strain evidence="8">h7</strain>
    </source>
</reference>
<feature type="region of interest" description="Disordered" evidence="5">
    <location>
        <begin position="542"/>
        <end position="615"/>
    </location>
</feature>
<evidence type="ECO:0000313" key="7">
    <source>
        <dbReference type="EMBL" id="KIM47460.1"/>
    </source>
</evidence>
<keyword evidence="2 4" id="KW-0863">Zinc-finger</keyword>
<feature type="compositionally biased region" description="Low complexity" evidence="5">
    <location>
        <begin position="305"/>
        <end position="314"/>
    </location>
</feature>
<dbReference type="STRING" id="686832.A0A0C3CFD5"/>
<feature type="domain" description="ZZ-type" evidence="6">
    <location>
        <begin position="475"/>
        <end position="530"/>
    </location>
</feature>
<accession>A0A0C3CFD5</accession>
<evidence type="ECO:0000256" key="4">
    <source>
        <dbReference type="PROSITE-ProRule" id="PRU00228"/>
    </source>
</evidence>
<dbReference type="InterPro" id="IPR013783">
    <property type="entry name" value="Ig-like_fold"/>
</dbReference>
<dbReference type="InterPro" id="IPR043145">
    <property type="entry name" value="Znf_ZZ_sf"/>
</dbReference>
<evidence type="ECO:0000259" key="6">
    <source>
        <dbReference type="PROSITE" id="PS50135"/>
    </source>
</evidence>
<dbReference type="SUPFAM" id="SSF57850">
    <property type="entry name" value="RING/U-box"/>
    <property type="match status" value="3"/>
</dbReference>
<organism evidence="7 8">
    <name type="scientific">Hebeloma cylindrosporum</name>
    <dbReference type="NCBI Taxonomy" id="76867"/>
    <lineage>
        <taxon>Eukaryota</taxon>
        <taxon>Fungi</taxon>
        <taxon>Dikarya</taxon>
        <taxon>Basidiomycota</taxon>
        <taxon>Agaricomycotina</taxon>
        <taxon>Agaricomycetes</taxon>
        <taxon>Agaricomycetidae</taxon>
        <taxon>Agaricales</taxon>
        <taxon>Agaricineae</taxon>
        <taxon>Hymenogastraceae</taxon>
        <taxon>Hebeloma</taxon>
    </lineage>
</organism>
<dbReference type="InterPro" id="IPR000433">
    <property type="entry name" value="Znf_ZZ"/>
</dbReference>
<dbReference type="SMART" id="SM00291">
    <property type="entry name" value="ZnF_ZZ"/>
    <property type="match status" value="3"/>
</dbReference>
<dbReference type="CDD" id="cd02249">
    <property type="entry name" value="ZZ"/>
    <property type="match status" value="1"/>
</dbReference>
<dbReference type="Proteomes" id="UP000053424">
    <property type="component" value="Unassembled WGS sequence"/>
</dbReference>
<feature type="compositionally biased region" description="Polar residues" evidence="5">
    <location>
        <begin position="572"/>
        <end position="584"/>
    </location>
</feature>
<feature type="compositionally biased region" description="Polar residues" evidence="5">
    <location>
        <begin position="736"/>
        <end position="760"/>
    </location>
</feature>
<protein>
    <recommendedName>
        <fullName evidence="6">ZZ-type domain-containing protein</fullName>
    </recommendedName>
</protein>
<feature type="compositionally biased region" description="Pro residues" evidence="5">
    <location>
        <begin position="599"/>
        <end position="608"/>
    </location>
</feature>
<feature type="compositionally biased region" description="Pro residues" evidence="5">
    <location>
        <begin position="723"/>
        <end position="734"/>
    </location>
</feature>
<keyword evidence="3" id="KW-0862">Zinc</keyword>
<evidence type="ECO:0000313" key="8">
    <source>
        <dbReference type="Proteomes" id="UP000053424"/>
    </source>
</evidence>
<dbReference type="Gene3D" id="3.30.60.90">
    <property type="match status" value="3"/>
</dbReference>
<feature type="region of interest" description="Disordered" evidence="5">
    <location>
        <begin position="1052"/>
        <end position="1077"/>
    </location>
</feature>
<dbReference type="InterPro" id="IPR032350">
    <property type="entry name" value="Nbr1_FW"/>
</dbReference>
<keyword evidence="8" id="KW-1185">Reference proteome</keyword>
<keyword evidence="1" id="KW-0479">Metal-binding</keyword>
<feature type="region of interest" description="Disordered" evidence="5">
    <location>
        <begin position="137"/>
        <end position="178"/>
    </location>
</feature>
<dbReference type="Pfam" id="PF16158">
    <property type="entry name" value="N_BRCA1_IG"/>
    <property type="match status" value="1"/>
</dbReference>
<feature type="region of interest" description="Disordered" evidence="5">
    <location>
        <begin position="290"/>
        <end position="314"/>
    </location>
</feature>
<name>A0A0C3CFD5_HEBCY</name>
<dbReference type="OrthoDB" id="661148at2759"/>
<reference evidence="7 8" key="1">
    <citation type="submission" date="2014-04" db="EMBL/GenBank/DDBJ databases">
        <authorList>
            <consortium name="DOE Joint Genome Institute"/>
            <person name="Kuo A."/>
            <person name="Gay G."/>
            <person name="Dore J."/>
            <person name="Kohler A."/>
            <person name="Nagy L.G."/>
            <person name="Floudas D."/>
            <person name="Copeland A."/>
            <person name="Barry K.W."/>
            <person name="Cichocki N."/>
            <person name="Veneault-Fourrey C."/>
            <person name="LaButti K."/>
            <person name="Lindquist E.A."/>
            <person name="Lipzen A."/>
            <person name="Lundell T."/>
            <person name="Morin E."/>
            <person name="Murat C."/>
            <person name="Sun H."/>
            <person name="Tunlid A."/>
            <person name="Henrissat B."/>
            <person name="Grigoriev I.V."/>
            <person name="Hibbett D.S."/>
            <person name="Martin F."/>
            <person name="Nordberg H.P."/>
            <person name="Cantor M.N."/>
            <person name="Hua S.X."/>
        </authorList>
    </citation>
    <scope>NUCLEOTIDE SEQUENCE [LARGE SCALE GENOMIC DNA]</scope>
    <source>
        <strain evidence="8">h7</strain>
    </source>
</reference>
<dbReference type="CDD" id="cd02340">
    <property type="entry name" value="ZZ_NBR1_like"/>
    <property type="match status" value="2"/>
</dbReference>
<proteinExistence type="predicted"/>
<dbReference type="Gene3D" id="2.60.40.10">
    <property type="entry name" value="Immunoglobulins"/>
    <property type="match status" value="1"/>
</dbReference>
<dbReference type="PROSITE" id="PS01357">
    <property type="entry name" value="ZF_ZZ_1"/>
    <property type="match status" value="1"/>
</dbReference>
<sequence length="1160" mass="124667">MFTIKVTYHGQIRKYTFTDTNHFPSYEQICNQLHRVFSIPQGFYLSKLLFSPDAAQPSRILIGKEVHHAYDYHKCIRQYKDRTWPHGLLRFSVVDDLFSIAAGIHRVSTAPEFAQQSDATRRISMFHIPPAPLIPPTTRSVSSQVPMDVDPTTPTTSNIRPQLPGQAPQPSASAPSLGACCPVSQGRAEVQELLLNFQEGLNRVLESNLESPLVTGPAEGNASLDENSASALPLHLYAPCHIVVCNGCYDKAKPGFCLSTMGPHDMKLATSASAGASDLPIPRLPVPWAPLNPATGPASNSEVTQPPASSSQRPAPEHVVHMGIICDMCGDTVKGVRHKCLDCPDYDLCTTCISGGAAEAHNPFHEFFDVNEPGKVIVHTVFSGNGEREAAGGHSRRPSVPVQPAAVAEPVVHNATCDLCDSRIQGGRYKCLACPDFDTCASCFRITNEQHPLHSFVRIEKVDDYIRARISSNQMHYATCDACNKTIYGHRFKCMHPECPDYDLCEACEALPITVHPPNHPMLKMKTSDTVIPTVYRVGQRTMIPQSSPVEQNSAMDTSTSTHADEDRVKTPTPTTRASDSFSPRVQEERASARVASPGNPPPVPPKPEMISHPSWASIPGFFGPPDVNPFSSSPSITNPFADIPSLPTVAETMEKEITLPSVPKHTPSPWPTTNPAEKQELLQRIAEFSGPITSSEIFSSLEDLQTTARSRHDSPMSFGAPLQPPAPPIPQPPAVSSQKGPANSTGDVPTTDSNENVWSNVSGFSQSLLRRIEKAEEVERGAAQSRGDIALKSLFERLGSEKTDMASNSIDNAERVAREDSPAPPGSFPVPVNLLRDHLSTVGKPRLSKAASVAESTMSDEALLNPPASEVASTVSTRLTLADLISELPSLVPTKAKSTPEPEEKPVETVTLKAAFVEDVTVPDGQVFPPGAEFVKCWRLLNDGGHDWPESTELVFVAGEPLSVEKTQSMTVELGKVSAGAEIDVWTGELKAPDVPGRYVGYWRLKANGELFGNSLWIDINVVESDSHHSAEESMASSSIIMPVPNAASLHASTHVPSETAHSVTESGPASISSIDDSISDAGSDISLISMPSSSDDEDEALWHDTRSQTTAELAAAAAARAAATAGSSAAASPRAPGSTVTAMDYVVLYDDNSSEGSE</sequence>
<gene>
    <name evidence="7" type="ORF">M413DRAFT_22123</name>
</gene>
<feature type="domain" description="ZZ-type" evidence="6">
    <location>
        <begin position="321"/>
        <end position="375"/>
    </location>
</feature>
<evidence type="ECO:0000256" key="3">
    <source>
        <dbReference type="ARBA" id="ARBA00022833"/>
    </source>
</evidence>
<feature type="region of interest" description="Disordered" evidence="5">
    <location>
        <begin position="705"/>
        <end position="760"/>
    </location>
</feature>
<evidence type="ECO:0000256" key="5">
    <source>
        <dbReference type="SAM" id="MobiDB-lite"/>
    </source>
</evidence>
<dbReference type="PANTHER" id="PTHR20930:SF0">
    <property type="entry name" value="PROTEIN ILRUN"/>
    <property type="match status" value="1"/>
</dbReference>
<feature type="compositionally biased region" description="Polar residues" evidence="5">
    <location>
        <begin position="1052"/>
        <end position="1067"/>
    </location>
</feature>
<feature type="compositionally biased region" description="Low complexity" evidence="5">
    <location>
        <begin position="151"/>
        <end position="178"/>
    </location>
</feature>
<dbReference type="AlphaFoldDB" id="A0A0C3CFD5"/>
<dbReference type="PROSITE" id="PS50135">
    <property type="entry name" value="ZF_ZZ_2"/>
    <property type="match status" value="3"/>
</dbReference>
<feature type="domain" description="ZZ-type" evidence="6">
    <location>
        <begin position="412"/>
        <end position="464"/>
    </location>
</feature>
<dbReference type="EMBL" id="KN831769">
    <property type="protein sequence ID" value="KIM47460.1"/>
    <property type="molecule type" value="Genomic_DNA"/>
</dbReference>
<evidence type="ECO:0000256" key="2">
    <source>
        <dbReference type="ARBA" id="ARBA00022771"/>
    </source>
</evidence>
<evidence type="ECO:0000256" key="1">
    <source>
        <dbReference type="ARBA" id="ARBA00022723"/>
    </source>
</evidence>
<dbReference type="GO" id="GO:0008270">
    <property type="term" value="F:zinc ion binding"/>
    <property type="evidence" value="ECO:0007669"/>
    <property type="project" value="UniProtKB-KW"/>
</dbReference>
<feature type="compositionally biased region" description="Polar residues" evidence="5">
    <location>
        <begin position="543"/>
        <end position="562"/>
    </location>
</feature>